<comment type="caution">
    <text evidence="2">The sequence shown here is derived from an EMBL/GenBank/DDBJ whole genome shotgun (WGS) entry which is preliminary data.</text>
</comment>
<evidence type="ECO:0000313" key="3">
    <source>
        <dbReference type="Proteomes" id="UP001302321"/>
    </source>
</evidence>
<accession>A0AAN6WCP5</accession>
<protein>
    <submittedName>
        <fullName evidence="2">Heterokaryon incompatibility protein-domain-containing protein</fullName>
    </submittedName>
</protein>
<name>A0AAN6WCP5_9PEZI</name>
<dbReference type="PANTHER" id="PTHR24148:SF82">
    <property type="entry name" value="HETEROKARYON INCOMPATIBILITY DOMAIN-CONTAINING PROTEIN"/>
    <property type="match status" value="1"/>
</dbReference>
<reference evidence="2" key="1">
    <citation type="journal article" date="2023" name="Mol. Phylogenet. Evol.">
        <title>Genome-scale phylogeny and comparative genomics of the fungal order Sordariales.</title>
        <authorList>
            <person name="Hensen N."/>
            <person name="Bonometti L."/>
            <person name="Westerberg I."/>
            <person name="Brannstrom I.O."/>
            <person name="Guillou S."/>
            <person name="Cros-Aarteil S."/>
            <person name="Calhoun S."/>
            <person name="Haridas S."/>
            <person name="Kuo A."/>
            <person name="Mondo S."/>
            <person name="Pangilinan J."/>
            <person name="Riley R."/>
            <person name="LaButti K."/>
            <person name="Andreopoulos B."/>
            <person name="Lipzen A."/>
            <person name="Chen C."/>
            <person name="Yan M."/>
            <person name="Daum C."/>
            <person name="Ng V."/>
            <person name="Clum A."/>
            <person name="Steindorff A."/>
            <person name="Ohm R.A."/>
            <person name="Martin F."/>
            <person name="Silar P."/>
            <person name="Natvig D.O."/>
            <person name="Lalanne C."/>
            <person name="Gautier V."/>
            <person name="Ament-Velasquez S.L."/>
            <person name="Kruys A."/>
            <person name="Hutchinson M.I."/>
            <person name="Powell A.J."/>
            <person name="Barry K."/>
            <person name="Miller A.N."/>
            <person name="Grigoriev I.V."/>
            <person name="Debuchy R."/>
            <person name="Gladieux P."/>
            <person name="Hiltunen Thoren M."/>
            <person name="Johannesson H."/>
        </authorList>
    </citation>
    <scope>NUCLEOTIDE SEQUENCE</scope>
    <source>
        <strain evidence="2">CBS 892.96</strain>
    </source>
</reference>
<dbReference type="InterPro" id="IPR010730">
    <property type="entry name" value="HET"/>
</dbReference>
<keyword evidence="3" id="KW-1185">Reference proteome</keyword>
<dbReference type="InterPro" id="IPR052895">
    <property type="entry name" value="HetReg/Transcr_Mod"/>
</dbReference>
<dbReference type="Pfam" id="PF06985">
    <property type="entry name" value="HET"/>
    <property type="match status" value="1"/>
</dbReference>
<reference evidence="2" key="2">
    <citation type="submission" date="2023-05" db="EMBL/GenBank/DDBJ databases">
        <authorList>
            <consortium name="Lawrence Berkeley National Laboratory"/>
            <person name="Steindorff A."/>
            <person name="Hensen N."/>
            <person name="Bonometti L."/>
            <person name="Westerberg I."/>
            <person name="Brannstrom I.O."/>
            <person name="Guillou S."/>
            <person name="Cros-Aarteil S."/>
            <person name="Calhoun S."/>
            <person name="Haridas S."/>
            <person name="Kuo A."/>
            <person name="Mondo S."/>
            <person name="Pangilinan J."/>
            <person name="Riley R."/>
            <person name="Labutti K."/>
            <person name="Andreopoulos B."/>
            <person name="Lipzen A."/>
            <person name="Chen C."/>
            <person name="Yanf M."/>
            <person name="Daum C."/>
            <person name="Ng V."/>
            <person name="Clum A."/>
            <person name="Ohm R."/>
            <person name="Martin F."/>
            <person name="Silar P."/>
            <person name="Natvig D."/>
            <person name="Lalanne C."/>
            <person name="Gautier V."/>
            <person name="Ament-Velasquez S.L."/>
            <person name="Kruys A."/>
            <person name="Hutchinson M.I."/>
            <person name="Powell A.J."/>
            <person name="Barry K."/>
            <person name="Miller A.N."/>
            <person name="Grigoriev I.V."/>
            <person name="Debuchy R."/>
            <person name="Gladieux P."/>
            <person name="Thoren M.H."/>
            <person name="Johannesson H."/>
        </authorList>
    </citation>
    <scope>NUCLEOTIDE SEQUENCE</scope>
    <source>
        <strain evidence="2">CBS 892.96</strain>
    </source>
</reference>
<gene>
    <name evidence="2" type="ORF">QBC36DRAFT_322272</name>
</gene>
<dbReference type="Proteomes" id="UP001302321">
    <property type="component" value="Unassembled WGS sequence"/>
</dbReference>
<dbReference type="AlphaFoldDB" id="A0AAN6WCP5"/>
<sequence>MKFEYSPLGAESYEIRLLNLEPSPDQDAPLKLRIHSISLNPAGDYTCLSYVWGQPEPTSLIRLNEQQFEVRENLFATLLRIRFPDKPRRLWIDAICINQDDTQERENQVAIMRHIYHAATDVIPGLGKTMVRGTSEGSLFWSRSKSGADTLNTPRGWWKPMPT</sequence>
<proteinExistence type="predicted"/>
<evidence type="ECO:0000313" key="2">
    <source>
        <dbReference type="EMBL" id="KAK4179583.1"/>
    </source>
</evidence>
<dbReference type="PANTHER" id="PTHR24148">
    <property type="entry name" value="ANKYRIN REPEAT DOMAIN-CONTAINING PROTEIN 39 HOMOLOG-RELATED"/>
    <property type="match status" value="1"/>
</dbReference>
<organism evidence="2 3">
    <name type="scientific">Triangularia setosa</name>
    <dbReference type="NCBI Taxonomy" id="2587417"/>
    <lineage>
        <taxon>Eukaryota</taxon>
        <taxon>Fungi</taxon>
        <taxon>Dikarya</taxon>
        <taxon>Ascomycota</taxon>
        <taxon>Pezizomycotina</taxon>
        <taxon>Sordariomycetes</taxon>
        <taxon>Sordariomycetidae</taxon>
        <taxon>Sordariales</taxon>
        <taxon>Podosporaceae</taxon>
        <taxon>Triangularia</taxon>
    </lineage>
</organism>
<evidence type="ECO:0000259" key="1">
    <source>
        <dbReference type="Pfam" id="PF06985"/>
    </source>
</evidence>
<dbReference type="EMBL" id="MU866114">
    <property type="protein sequence ID" value="KAK4179583.1"/>
    <property type="molecule type" value="Genomic_DNA"/>
</dbReference>
<feature type="domain" description="Heterokaryon incompatibility" evidence="1">
    <location>
        <begin position="45"/>
        <end position="131"/>
    </location>
</feature>